<accession>A0A6A3A729</accession>
<evidence type="ECO:0000313" key="3">
    <source>
        <dbReference type="Proteomes" id="UP000436088"/>
    </source>
</evidence>
<keyword evidence="3" id="KW-1185">Reference proteome</keyword>
<proteinExistence type="predicted"/>
<sequence length="250" mass="28223">MEGGEGSRDAPRSDRNGKLKVFDQVFSALFAQLPNKLQNHVKFDKLAKDTDGLKSENPSFGEEKGSSAGSSVDLEKQLQAWRENPSCDNQPPEIKDKDSWLRWSKQFCGNSFGGRGPFRFEFLWIKTEKITRKHGIHEEVLSGGKGRIGSKVRLNQLVQPAIVPPPPISCYIRGITAKTTEMLVNDLLAEAARLTGGNQAVSQNSKDLRLSNKRNEDHPVEHICNIKERWNLHRRNAKQHRKKLLNAQSF</sequence>
<evidence type="ECO:0000256" key="1">
    <source>
        <dbReference type="SAM" id="MobiDB-lite"/>
    </source>
</evidence>
<dbReference type="EMBL" id="VEPZ02001044">
    <property type="protein sequence ID" value="KAE8698909.1"/>
    <property type="molecule type" value="Genomic_DNA"/>
</dbReference>
<keyword evidence="2" id="KW-0418">Kinase</keyword>
<reference evidence="2" key="1">
    <citation type="submission" date="2019-09" db="EMBL/GenBank/DDBJ databases">
        <title>Draft genome information of white flower Hibiscus syriacus.</title>
        <authorList>
            <person name="Kim Y.-M."/>
        </authorList>
    </citation>
    <scope>NUCLEOTIDE SEQUENCE [LARGE SCALE GENOMIC DNA]</scope>
    <source>
        <strain evidence="2">YM2019G1</strain>
    </source>
</reference>
<dbReference type="GO" id="GO:0016301">
    <property type="term" value="F:kinase activity"/>
    <property type="evidence" value="ECO:0007669"/>
    <property type="project" value="UniProtKB-KW"/>
</dbReference>
<dbReference type="PANTHER" id="PTHR31385">
    <property type="entry name" value="PUTATIVE (DUF220)-RELATED"/>
    <property type="match status" value="1"/>
</dbReference>
<dbReference type="AlphaFoldDB" id="A0A6A3A729"/>
<name>A0A6A3A729_HIBSY</name>
<dbReference type="PANTHER" id="PTHR31385:SF1">
    <property type="entry name" value="PUTATIVE (DUF220)-RELATED"/>
    <property type="match status" value="1"/>
</dbReference>
<organism evidence="2 3">
    <name type="scientific">Hibiscus syriacus</name>
    <name type="common">Rose of Sharon</name>
    <dbReference type="NCBI Taxonomy" id="106335"/>
    <lineage>
        <taxon>Eukaryota</taxon>
        <taxon>Viridiplantae</taxon>
        <taxon>Streptophyta</taxon>
        <taxon>Embryophyta</taxon>
        <taxon>Tracheophyta</taxon>
        <taxon>Spermatophyta</taxon>
        <taxon>Magnoliopsida</taxon>
        <taxon>eudicotyledons</taxon>
        <taxon>Gunneridae</taxon>
        <taxon>Pentapetalae</taxon>
        <taxon>rosids</taxon>
        <taxon>malvids</taxon>
        <taxon>Malvales</taxon>
        <taxon>Malvaceae</taxon>
        <taxon>Malvoideae</taxon>
        <taxon>Hibiscus</taxon>
    </lineage>
</organism>
<feature type="region of interest" description="Disordered" evidence="1">
    <location>
        <begin position="50"/>
        <end position="74"/>
    </location>
</feature>
<keyword evidence="2" id="KW-0808">Transferase</keyword>
<evidence type="ECO:0000313" key="2">
    <source>
        <dbReference type="EMBL" id="KAE8698909.1"/>
    </source>
</evidence>
<protein>
    <submittedName>
        <fullName evidence="2">Pantothenate kinase 2</fullName>
    </submittedName>
</protein>
<gene>
    <name evidence="2" type="ORF">F3Y22_tig00110597pilonHSYRG01066</name>
</gene>
<dbReference type="Proteomes" id="UP000436088">
    <property type="component" value="Unassembled WGS sequence"/>
</dbReference>
<comment type="caution">
    <text evidence="2">The sequence shown here is derived from an EMBL/GenBank/DDBJ whole genome shotgun (WGS) entry which is preliminary data.</text>
</comment>